<feature type="transmembrane region" description="Helical" evidence="9">
    <location>
        <begin position="6"/>
        <end position="25"/>
    </location>
</feature>
<dbReference type="GO" id="GO:0005886">
    <property type="term" value="C:plasma membrane"/>
    <property type="evidence" value="ECO:0007669"/>
    <property type="project" value="UniProtKB-SubCell"/>
</dbReference>
<dbReference type="RefSeq" id="WP_072632839.1">
    <property type="nucleotide sequence ID" value="NZ_CABPSX010000004.1"/>
</dbReference>
<dbReference type="Proteomes" id="UP000364291">
    <property type="component" value="Unassembled WGS sequence"/>
</dbReference>
<feature type="transmembrane region" description="Helical" evidence="9">
    <location>
        <begin position="228"/>
        <end position="254"/>
    </location>
</feature>
<dbReference type="STRING" id="93218.XM39_21720"/>
<comment type="similarity">
    <text evidence="8">Belongs to the binding-protein-dependent transport system permease family. LivHM subfamily.</text>
</comment>
<keyword evidence="4 9" id="KW-0812">Transmembrane</keyword>
<evidence type="ECO:0000256" key="4">
    <source>
        <dbReference type="ARBA" id="ARBA00022692"/>
    </source>
</evidence>
<evidence type="ECO:0000313" key="10">
    <source>
        <dbReference type="EMBL" id="VVG71366.1"/>
    </source>
</evidence>
<dbReference type="PANTHER" id="PTHR11795">
    <property type="entry name" value="BRANCHED-CHAIN AMINO ACID TRANSPORT SYSTEM PERMEASE PROTEIN LIVH"/>
    <property type="match status" value="1"/>
</dbReference>
<comment type="subcellular location">
    <subcellularLocation>
        <location evidence="1">Cell membrane</location>
        <topology evidence="1">Multi-pass membrane protein</topology>
    </subcellularLocation>
</comment>
<name>A0A0G4JLA4_9BURK</name>
<evidence type="ECO:0000256" key="8">
    <source>
        <dbReference type="ARBA" id="ARBA00037998"/>
    </source>
</evidence>
<evidence type="ECO:0000256" key="7">
    <source>
        <dbReference type="ARBA" id="ARBA00023136"/>
    </source>
</evidence>
<reference evidence="10 11" key="1">
    <citation type="submission" date="2019-08" db="EMBL/GenBank/DDBJ databases">
        <authorList>
            <person name="Peeters C."/>
        </authorList>
    </citation>
    <scope>NUCLEOTIDE SEQUENCE [LARGE SCALE GENOMIC DNA]</scope>
    <source>
        <strain evidence="10 11">LMG 18089</strain>
    </source>
</reference>
<dbReference type="CDD" id="cd06582">
    <property type="entry name" value="TM_PBP1_LivH_like"/>
    <property type="match status" value="1"/>
</dbReference>
<evidence type="ECO:0000256" key="6">
    <source>
        <dbReference type="ARBA" id="ARBA00022989"/>
    </source>
</evidence>
<accession>A0A0G4JLA4</accession>
<evidence type="ECO:0000256" key="9">
    <source>
        <dbReference type="SAM" id="Phobius"/>
    </source>
</evidence>
<dbReference type="OrthoDB" id="8703217at2"/>
<evidence type="ECO:0000256" key="1">
    <source>
        <dbReference type="ARBA" id="ARBA00004651"/>
    </source>
</evidence>
<proteinExistence type="inferred from homology"/>
<feature type="transmembrane region" description="Helical" evidence="9">
    <location>
        <begin position="95"/>
        <end position="116"/>
    </location>
</feature>
<dbReference type="AlphaFoldDB" id="A0A0G4JLA4"/>
<dbReference type="InterPro" id="IPR052157">
    <property type="entry name" value="BCAA_transport_permease"/>
</dbReference>
<evidence type="ECO:0000313" key="11">
    <source>
        <dbReference type="Proteomes" id="UP000364291"/>
    </source>
</evidence>
<evidence type="ECO:0000256" key="2">
    <source>
        <dbReference type="ARBA" id="ARBA00022448"/>
    </source>
</evidence>
<dbReference type="GO" id="GO:0006865">
    <property type="term" value="P:amino acid transport"/>
    <property type="evidence" value="ECO:0007669"/>
    <property type="project" value="UniProtKB-KW"/>
</dbReference>
<gene>
    <name evidence="10" type="ORF">PAP18089_02341</name>
</gene>
<sequence>MHLLNATAGLVLVNGVSYGLLLFMLSSGLTLIFSMLGVLNFAHASFYMLGAYFAYALSAAVGFWPALVAAPLIVGVIGAVFEWSVLRRLRTRGALAELLATFGLAYVVVELVQLAWGRGPVDYGVPAAFEGVLVHVAGIAVPAYRLFLMGLACAIALLVWGAFRATRAGLILQAALSQPAMTQALGYNVPALYTGVFACGAALAALAGAAGGNVLVTEPGMAATVGSVVFVVVVVGGLGSLGGAFVASLLIGLLQTWAVTSDASLAQWWPQSEMATGGGVSVSGALGTLSGVVAPISHLSVAQLAPAVPYLLMVAVLLWRPRGLFGVREG</sequence>
<dbReference type="GO" id="GO:0022857">
    <property type="term" value="F:transmembrane transporter activity"/>
    <property type="evidence" value="ECO:0007669"/>
    <property type="project" value="InterPro"/>
</dbReference>
<feature type="transmembrane region" description="Helical" evidence="9">
    <location>
        <begin position="300"/>
        <end position="319"/>
    </location>
</feature>
<keyword evidence="7 9" id="KW-0472">Membrane</keyword>
<dbReference type="EMBL" id="CABPSX010000004">
    <property type="protein sequence ID" value="VVG71366.1"/>
    <property type="molecule type" value="Genomic_DNA"/>
</dbReference>
<keyword evidence="6 9" id="KW-1133">Transmembrane helix</keyword>
<keyword evidence="3" id="KW-1003">Cell membrane</keyword>
<keyword evidence="5" id="KW-0029">Amino-acid transport</keyword>
<dbReference type="PANTHER" id="PTHR11795:SF442">
    <property type="entry name" value="ABC TRANSPORTER ATP-BINDING PROTEIN"/>
    <property type="match status" value="1"/>
</dbReference>
<protein>
    <submittedName>
        <fullName evidence="10">Branched-chain amino acid ABC transporter permease</fullName>
    </submittedName>
</protein>
<dbReference type="InterPro" id="IPR001851">
    <property type="entry name" value="ABC_transp_permease"/>
</dbReference>
<evidence type="ECO:0000256" key="3">
    <source>
        <dbReference type="ARBA" id="ARBA00022475"/>
    </source>
</evidence>
<feature type="transmembrane region" description="Helical" evidence="9">
    <location>
        <begin position="275"/>
        <end position="294"/>
    </location>
</feature>
<evidence type="ECO:0000256" key="5">
    <source>
        <dbReference type="ARBA" id="ARBA00022970"/>
    </source>
</evidence>
<feature type="transmembrane region" description="Helical" evidence="9">
    <location>
        <begin position="32"/>
        <end position="55"/>
    </location>
</feature>
<keyword evidence="2" id="KW-0813">Transport</keyword>
<dbReference type="Pfam" id="PF02653">
    <property type="entry name" value="BPD_transp_2"/>
    <property type="match status" value="1"/>
</dbReference>
<feature type="transmembrane region" description="Helical" evidence="9">
    <location>
        <begin position="136"/>
        <end position="163"/>
    </location>
</feature>
<feature type="transmembrane region" description="Helical" evidence="9">
    <location>
        <begin position="61"/>
        <end position="83"/>
    </location>
</feature>
<organism evidence="10 11">
    <name type="scientific">Pandoraea apista</name>
    <dbReference type="NCBI Taxonomy" id="93218"/>
    <lineage>
        <taxon>Bacteria</taxon>
        <taxon>Pseudomonadati</taxon>
        <taxon>Pseudomonadota</taxon>
        <taxon>Betaproteobacteria</taxon>
        <taxon>Burkholderiales</taxon>
        <taxon>Burkholderiaceae</taxon>
        <taxon>Pandoraea</taxon>
    </lineage>
</organism>
<feature type="transmembrane region" description="Helical" evidence="9">
    <location>
        <begin position="184"/>
        <end position="208"/>
    </location>
</feature>